<sequence>MSSLLNKELGVVEDSYYEASVTRPQPSAPLQQKLSVDVCVIGGGYAGVSCALELAGRGFDVALLEAQRIGWGASGRNGGQAIVGFGAEGEEAIEQQCSREIARKAWDVSLEGLRLLEERLARYDIECQYRRGYLTLAVNDRKARKLKEWMERTQDRYAYPLEWLDRSALRSHIATQRFAAGVYDGGSGHLHPLLYCLGLGEAARQAGVKVFENSAVSRLERGVRPVVKTAEGAVSCDRVVIAGNVYLGEFGDHPAPEIEARIMPVGTYMVATEPLSEAFANELMPGRAAASDNNLILDYFRLSADNRLLFGAGESYDATTPRNLIDRMRDRITGVFPQLADVGIDYAWGGFVDVTMNRAPDLGRIGANIYYVQGFSGHGLVFAGMAGKILADAIAGDASTFDVFSRIRHRRFPGGKALRTRALVLGMWYYKLRELL</sequence>
<dbReference type="Proteomes" id="UP001245184">
    <property type="component" value="Unassembled WGS sequence"/>
</dbReference>
<dbReference type="RefSeq" id="WP_006052937.1">
    <property type="nucleotide sequence ID" value="NZ_ATXV01000007.1"/>
</dbReference>
<dbReference type="AlphaFoldDB" id="A0ABD5CQ45"/>
<dbReference type="InterPro" id="IPR006076">
    <property type="entry name" value="FAD-dep_OxRdtase"/>
</dbReference>
<dbReference type="PANTHER" id="PTHR13847">
    <property type="entry name" value="SARCOSINE DEHYDROGENASE-RELATED"/>
    <property type="match status" value="1"/>
</dbReference>
<dbReference type="Gene3D" id="3.30.9.10">
    <property type="entry name" value="D-Amino Acid Oxidase, subunit A, domain 2"/>
    <property type="match status" value="1"/>
</dbReference>
<accession>A0ABD5CQ45</accession>
<dbReference type="Pfam" id="PF01266">
    <property type="entry name" value="DAO"/>
    <property type="match status" value="1"/>
</dbReference>
<dbReference type="InterPro" id="IPR036188">
    <property type="entry name" value="FAD/NAD-bd_sf"/>
</dbReference>
<dbReference type="GO" id="GO:0016491">
    <property type="term" value="F:oxidoreductase activity"/>
    <property type="evidence" value="ECO:0007669"/>
    <property type="project" value="UniProtKB-KW"/>
</dbReference>
<evidence type="ECO:0000313" key="4">
    <source>
        <dbReference type="Proteomes" id="UP001245184"/>
    </source>
</evidence>
<dbReference type="Gene3D" id="3.50.50.60">
    <property type="entry name" value="FAD/NAD(P)-binding domain"/>
    <property type="match status" value="1"/>
</dbReference>
<evidence type="ECO:0000259" key="2">
    <source>
        <dbReference type="Pfam" id="PF01266"/>
    </source>
</evidence>
<gene>
    <name evidence="3" type="ORF">QF025_005883</name>
</gene>
<dbReference type="SUPFAM" id="SSF51905">
    <property type="entry name" value="FAD/NAD(P)-binding domain"/>
    <property type="match status" value="1"/>
</dbReference>
<comment type="caution">
    <text evidence="3">The sequence shown here is derived from an EMBL/GenBank/DDBJ whole genome shotgun (WGS) entry which is preliminary data.</text>
</comment>
<proteinExistence type="predicted"/>
<keyword evidence="1 3" id="KW-0560">Oxidoreductase</keyword>
<evidence type="ECO:0000313" key="3">
    <source>
        <dbReference type="EMBL" id="MDR6207163.1"/>
    </source>
</evidence>
<evidence type="ECO:0000256" key="1">
    <source>
        <dbReference type="ARBA" id="ARBA00023002"/>
    </source>
</evidence>
<organism evidence="3 4">
    <name type="scientific">Paraburkholderia graminis</name>
    <dbReference type="NCBI Taxonomy" id="60548"/>
    <lineage>
        <taxon>Bacteria</taxon>
        <taxon>Pseudomonadati</taxon>
        <taxon>Pseudomonadota</taxon>
        <taxon>Betaproteobacteria</taxon>
        <taxon>Burkholderiales</taxon>
        <taxon>Burkholderiaceae</taxon>
        <taxon>Paraburkholderia</taxon>
    </lineage>
</organism>
<feature type="domain" description="FAD dependent oxidoreductase" evidence="2">
    <location>
        <begin position="37"/>
        <end position="392"/>
    </location>
</feature>
<dbReference type="EC" id="1.4.3.-" evidence="3"/>
<name>A0ABD5CQ45_9BURK</name>
<dbReference type="PANTHER" id="PTHR13847:SF281">
    <property type="entry name" value="FAD DEPENDENT OXIDOREDUCTASE DOMAIN-CONTAINING PROTEIN"/>
    <property type="match status" value="1"/>
</dbReference>
<reference evidence="3 4" key="1">
    <citation type="submission" date="2023-08" db="EMBL/GenBank/DDBJ databases">
        <title>Genome sequencing of plant associated microbes to promote plant fitness in Sorghum bicolor and Oryza sativa.</title>
        <authorList>
            <person name="Coleman-Derr D."/>
        </authorList>
    </citation>
    <scope>NUCLEOTIDE SEQUENCE [LARGE SCALE GENOMIC DNA]</scope>
    <source>
        <strain evidence="3 4">SLBN-33</strain>
    </source>
</reference>
<dbReference type="EMBL" id="JAVIZN010000002">
    <property type="protein sequence ID" value="MDR6207163.1"/>
    <property type="molecule type" value="Genomic_DNA"/>
</dbReference>
<protein>
    <submittedName>
        <fullName evidence="3">Gamma-glutamylputrescine oxidase</fullName>
        <ecNumber evidence="3">1.4.3.-</ecNumber>
    </submittedName>
</protein>